<evidence type="ECO:0000256" key="1">
    <source>
        <dbReference type="ARBA" id="ARBA00022598"/>
    </source>
</evidence>
<feature type="non-terminal residue" evidence="7">
    <location>
        <position position="108"/>
    </location>
</feature>
<dbReference type="Pfam" id="PF09334">
    <property type="entry name" value="tRNA-synt_1g"/>
    <property type="match status" value="1"/>
</dbReference>
<dbReference type="Gene3D" id="3.40.50.620">
    <property type="entry name" value="HUPs"/>
    <property type="match status" value="1"/>
</dbReference>
<sequence>MWWDALGNYLTALDYGTGGDDLRTWWTDAARRVHLVGKGVLRFHAVYWPAILLSAGEPLPTDILVHDYLTVDGRKLSKSSGVTLDPAELTARYGTDAVRWWLLREVPR</sequence>
<feature type="domain" description="Methionyl/Leucyl tRNA synthetase" evidence="6">
    <location>
        <begin position="2"/>
        <end position="107"/>
    </location>
</feature>
<dbReference type="GO" id="GO:0016874">
    <property type="term" value="F:ligase activity"/>
    <property type="evidence" value="ECO:0007669"/>
    <property type="project" value="UniProtKB-KW"/>
</dbReference>
<keyword evidence="3" id="KW-0067">ATP-binding</keyword>
<dbReference type="PANTHER" id="PTHR43326">
    <property type="entry name" value="METHIONYL-TRNA SYNTHETASE"/>
    <property type="match status" value="1"/>
</dbReference>
<reference evidence="8" key="1">
    <citation type="journal article" date="2019" name="Int. J. Syst. Evol. Microbiol.">
        <title>The Global Catalogue of Microorganisms (GCM) 10K type strain sequencing project: providing services to taxonomists for standard genome sequencing and annotation.</title>
        <authorList>
            <consortium name="The Broad Institute Genomics Platform"/>
            <consortium name="The Broad Institute Genome Sequencing Center for Infectious Disease"/>
            <person name="Wu L."/>
            <person name="Ma J."/>
        </authorList>
    </citation>
    <scope>NUCLEOTIDE SEQUENCE [LARGE SCALE GENOMIC DNA]</scope>
    <source>
        <strain evidence="8">JCM 31696</strain>
    </source>
</reference>
<organism evidence="7 8">
    <name type="scientific">Actinomadura adrarensis</name>
    <dbReference type="NCBI Taxonomy" id="1819600"/>
    <lineage>
        <taxon>Bacteria</taxon>
        <taxon>Bacillati</taxon>
        <taxon>Actinomycetota</taxon>
        <taxon>Actinomycetes</taxon>
        <taxon>Streptosporangiales</taxon>
        <taxon>Thermomonosporaceae</taxon>
        <taxon>Actinomadura</taxon>
    </lineage>
</organism>
<gene>
    <name evidence="7" type="ORF">ACFQ07_33700</name>
</gene>
<keyword evidence="2" id="KW-0547">Nucleotide-binding</keyword>
<dbReference type="EMBL" id="JBHTIR010004384">
    <property type="protein sequence ID" value="MFD0857207.1"/>
    <property type="molecule type" value="Genomic_DNA"/>
</dbReference>
<evidence type="ECO:0000256" key="4">
    <source>
        <dbReference type="ARBA" id="ARBA00022917"/>
    </source>
</evidence>
<evidence type="ECO:0000259" key="6">
    <source>
        <dbReference type="Pfam" id="PF09334"/>
    </source>
</evidence>
<dbReference type="SUPFAM" id="SSF52374">
    <property type="entry name" value="Nucleotidylyl transferase"/>
    <property type="match status" value="1"/>
</dbReference>
<dbReference type="InterPro" id="IPR023457">
    <property type="entry name" value="Met-tRNA_synth_2"/>
</dbReference>
<dbReference type="InterPro" id="IPR014729">
    <property type="entry name" value="Rossmann-like_a/b/a_fold"/>
</dbReference>
<proteinExistence type="predicted"/>
<evidence type="ECO:0000256" key="5">
    <source>
        <dbReference type="ARBA" id="ARBA00023146"/>
    </source>
</evidence>
<evidence type="ECO:0000256" key="2">
    <source>
        <dbReference type="ARBA" id="ARBA00022741"/>
    </source>
</evidence>
<keyword evidence="4" id="KW-0648">Protein biosynthesis</keyword>
<accession>A0ABW3CUF1</accession>
<keyword evidence="5" id="KW-0030">Aminoacyl-tRNA synthetase</keyword>
<evidence type="ECO:0000313" key="7">
    <source>
        <dbReference type="EMBL" id="MFD0857207.1"/>
    </source>
</evidence>
<keyword evidence="8" id="KW-1185">Reference proteome</keyword>
<dbReference type="InterPro" id="IPR015413">
    <property type="entry name" value="Methionyl/Leucyl_tRNA_Synth"/>
</dbReference>
<dbReference type="Proteomes" id="UP001597083">
    <property type="component" value="Unassembled WGS sequence"/>
</dbReference>
<evidence type="ECO:0000256" key="3">
    <source>
        <dbReference type="ARBA" id="ARBA00022840"/>
    </source>
</evidence>
<evidence type="ECO:0000313" key="8">
    <source>
        <dbReference type="Proteomes" id="UP001597083"/>
    </source>
</evidence>
<protein>
    <submittedName>
        <fullName evidence="7">Class I tRNA ligase family protein</fullName>
    </submittedName>
</protein>
<comment type="caution">
    <text evidence="7">The sequence shown here is derived from an EMBL/GenBank/DDBJ whole genome shotgun (WGS) entry which is preliminary data.</text>
</comment>
<dbReference type="PANTHER" id="PTHR43326:SF1">
    <property type="entry name" value="METHIONINE--TRNA LIGASE, MITOCHONDRIAL"/>
    <property type="match status" value="1"/>
</dbReference>
<keyword evidence="1 7" id="KW-0436">Ligase</keyword>
<name>A0ABW3CUF1_9ACTN</name>